<comment type="caution">
    <text evidence="10">The sequence shown here is derived from an EMBL/GenBank/DDBJ whole genome shotgun (WGS) entry which is preliminary data.</text>
</comment>
<dbReference type="Pfam" id="PF00121">
    <property type="entry name" value="TIM"/>
    <property type="match status" value="1"/>
</dbReference>
<dbReference type="PROSITE" id="PS51440">
    <property type="entry name" value="TIM_2"/>
    <property type="match status" value="1"/>
</dbReference>
<keyword evidence="4 8" id="KW-0312">Gluconeogenesis</keyword>
<evidence type="ECO:0000256" key="3">
    <source>
        <dbReference type="ARBA" id="ARBA00007422"/>
    </source>
</evidence>
<keyword evidence="11" id="KW-1185">Reference proteome</keyword>
<feature type="active site" description="Electrophile" evidence="8">
    <location>
        <position position="76"/>
    </location>
</feature>
<keyword evidence="5 8" id="KW-0963">Cytoplasm</keyword>
<evidence type="ECO:0000256" key="4">
    <source>
        <dbReference type="ARBA" id="ARBA00022432"/>
    </source>
</evidence>
<dbReference type="InterPro" id="IPR022896">
    <property type="entry name" value="TrioseP_Isoase_bac/euk"/>
</dbReference>
<dbReference type="GO" id="GO:0006094">
    <property type="term" value="P:gluconeogenesis"/>
    <property type="evidence" value="ECO:0007669"/>
    <property type="project" value="UniProtKB-UniRule"/>
</dbReference>
<evidence type="ECO:0000256" key="6">
    <source>
        <dbReference type="ARBA" id="ARBA00023152"/>
    </source>
</evidence>
<keyword evidence="7 8" id="KW-0413">Isomerase</keyword>
<organism evidence="10 11">
    <name type="scientific">Aliidiomarina taiwanensis</name>
    <dbReference type="NCBI Taxonomy" id="946228"/>
    <lineage>
        <taxon>Bacteria</taxon>
        <taxon>Pseudomonadati</taxon>
        <taxon>Pseudomonadota</taxon>
        <taxon>Gammaproteobacteria</taxon>
        <taxon>Alteromonadales</taxon>
        <taxon>Idiomarinaceae</taxon>
        <taxon>Aliidiomarina</taxon>
    </lineage>
</organism>
<dbReference type="CDD" id="cd00311">
    <property type="entry name" value="TIM"/>
    <property type="match status" value="1"/>
</dbReference>
<evidence type="ECO:0000256" key="8">
    <source>
        <dbReference type="HAMAP-Rule" id="MF_00147"/>
    </source>
</evidence>
<dbReference type="GO" id="GO:0006096">
    <property type="term" value="P:glycolytic process"/>
    <property type="evidence" value="ECO:0007669"/>
    <property type="project" value="UniProtKB-UniRule"/>
</dbReference>
<sequence>MDLIAEFAQGWDTLVSANTDAVLCPPAVFLAAAKDKYPKLVFGAQTSSAYHEGAYTGELAASMLRTVGAQYVLVGHSERRAIFGETNQVVADKIVAAQEADLIPVLCVGETADERNEQRTEQVILQQLEEGLANADLTRLVIAYEPVWAIGTGLTASPEQAQEIHKLIRGWVAQKNATVAEQIQLLYGGSVKPANAAELFQQADIDGGLIGGASLKLEQFQAICMAAQEI</sequence>
<comment type="pathway">
    <text evidence="8 9">Carbohydrate biosynthesis; gluconeogenesis.</text>
</comment>
<evidence type="ECO:0000256" key="9">
    <source>
        <dbReference type="RuleBase" id="RU363013"/>
    </source>
</evidence>
<evidence type="ECO:0000256" key="2">
    <source>
        <dbReference type="ARBA" id="ARBA00004939"/>
    </source>
</evidence>
<dbReference type="GO" id="GO:0005829">
    <property type="term" value="C:cytosol"/>
    <property type="evidence" value="ECO:0007669"/>
    <property type="project" value="TreeGrafter"/>
</dbReference>
<evidence type="ECO:0000313" key="10">
    <source>
        <dbReference type="EMBL" id="RUO44426.1"/>
    </source>
</evidence>
<dbReference type="PANTHER" id="PTHR21139">
    <property type="entry name" value="TRIOSEPHOSPHATE ISOMERASE"/>
    <property type="match status" value="1"/>
</dbReference>
<reference evidence="10 11" key="1">
    <citation type="journal article" date="2011" name="Front. Microbiol.">
        <title>Genomic signatures of strain selection and enhancement in Bacillus atrophaeus var. globigii, a historical biowarfare simulant.</title>
        <authorList>
            <person name="Gibbons H.S."/>
            <person name="Broomall S.M."/>
            <person name="McNew L.A."/>
            <person name="Daligault H."/>
            <person name="Chapman C."/>
            <person name="Bruce D."/>
            <person name="Karavis M."/>
            <person name="Krepps M."/>
            <person name="McGregor P.A."/>
            <person name="Hong C."/>
            <person name="Park K.H."/>
            <person name="Akmal A."/>
            <person name="Feldman A."/>
            <person name="Lin J.S."/>
            <person name="Chang W.E."/>
            <person name="Higgs B.W."/>
            <person name="Demirev P."/>
            <person name="Lindquist J."/>
            <person name="Liem A."/>
            <person name="Fochler E."/>
            <person name="Read T.D."/>
            <person name="Tapia R."/>
            <person name="Johnson S."/>
            <person name="Bishop-Lilly K.A."/>
            <person name="Detter C."/>
            <person name="Han C."/>
            <person name="Sozhamannan S."/>
            <person name="Rosenzweig C.N."/>
            <person name="Skowronski E.W."/>
        </authorList>
    </citation>
    <scope>NUCLEOTIDE SEQUENCE [LARGE SCALE GENOMIC DNA]</scope>
    <source>
        <strain evidence="10 11">AIT1</strain>
    </source>
</reference>
<dbReference type="InterPro" id="IPR020861">
    <property type="entry name" value="Triosephosphate_isomerase_AS"/>
</dbReference>
<dbReference type="InterPro" id="IPR035990">
    <property type="entry name" value="TIM_sf"/>
</dbReference>
<dbReference type="InterPro" id="IPR000652">
    <property type="entry name" value="Triosephosphate_isomerase"/>
</dbReference>
<dbReference type="HAMAP" id="MF_00147_B">
    <property type="entry name" value="TIM_B"/>
    <property type="match status" value="1"/>
</dbReference>
<feature type="binding site" evidence="8">
    <location>
        <position position="190"/>
    </location>
    <ligand>
        <name>substrate</name>
    </ligand>
</feature>
<feature type="binding site" evidence="8">
    <location>
        <begin position="211"/>
        <end position="212"/>
    </location>
    <ligand>
        <name>substrate</name>
    </ligand>
</feature>
<dbReference type="EC" id="5.3.1.1" evidence="8 9"/>
<dbReference type="AlphaFoldDB" id="A0A432XAU0"/>
<dbReference type="EMBL" id="PIPQ01000001">
    <property type="protein sequence ID" value="RUO44426.1"/>
    <property type="molecule type" value="Genomic_DNA"/>
</dbReference>
<evidence type="ECO:0000256" key="7">
    <source>
        <dbReference type="ARBA" id="ARBA00023235"/>
    </source>
</evidence>
<evidence type="ECO:0000313" key="11">
    <source>
        <dbReference type="Proteomes" id="UP000286976"/>
    </source>
</evidence>
<proteinExistence type="inferred from homology"/>
<dbReference type="InterPro" id="IPR013785">
    <property type="entry name" value="Aldolase_TIM"/>
</dbReference>
<evidence type="ECO:0000256" key="1">
    <source>
        <dbReference type="ARBA" id="ARBA00004680"/>
    </source>
</evidence>
<dbReference type="UniPathway" id="UPA00138"/>
<comment type="caution">
    <text evidence="8">Lacks conserved residue(s) required for the propagation of feature annotation.</text>
</comment>
<dbReference type="GO" id="GO:0004807">
    <property type="term" value="F:triose-phosphate isomerase activity"/>
    <property type="evidence" value="ECO:0007669"/>
    <property type="project" value="UniProtKB-UniRule"/>
</dbReference>
<comment type="pathway">
    <text evidence="2">Carbohydrate metabolism; erythritol degradation.</text>
</comment>
<comment type="subunit">
    <text evidence="8 9">Homodimer.</text>
</comment>
<name>A0A432XAU0_9GAMM</name>
<accession>A0A432XAU0</accession>
<dbReference type="GO" id="GO:0019563">
    <property type="term" value="P:glycerol catabolic process"/>
    <property type="evidence" value="ECO:0007669"/>
    <property type="project" value="TreeGrafter"/>
</dbReference>
<dbReference type="SUPFAM" id="SSF51351">
    <property type="entry name" value="Triosephosphate isomerase (TIM)"/>
    <property type="match status" value="1"/>
</dbReference>
<comment type="subcellular location">
    <subcellularLocation>
        <location evidence="8 9">Cytoplasm</location>
    </subcellularLocation>
</comment>
<comment type="pathway">
    <text evidence="1 8 9">Carbohydrate degradation; glycolysis; D-glyceraldehyde 3-phosphate from glycerone phosphate: step 1/1.</text>
</comment>
<dbReference type="OrthoDB" id="9809429at2"/>
<comment type="function">
    <text evidence="8">Involved in the gluconeogenesis. Catalyzes stereospecifically the conversion of dihydroxyacetone phosphate (DHAP) to D-glyceraldehyde-3-phosphate (G3P).</text>
</comment>
<dbReference type="FunFam" id="3.20.20.70:FF:000016">
    <property type="entry name" value="Triosephosphate isomerase"/>
    <property type="match status" value="1"/>
</dbReference>
<feature type="active site" description="Proton acceptor" evidence="8">
    <location>
        <position position="145"/>
    </location>
</feature>
<protein>
    <recommendedName>
        <fullName evidence="8 9">Triosephosphate isomerase</fullName>
        <shortName evidence="8">TIM</shortName>
        <shortName evidence="8">TPI</shortName>
        <ecNumber evidence="8 9">5.3.1.1</ecNumber>
    </recommendedName>
    <alternativeName>
        <fullName evidence="8">Triose-phosphate isomerase</fullName>
    </alternativeName>
</protein>
<dbReference type="PANTHER" id="PTHR21139:SF42">
    <property type="entry name" value="TRIOSEPHOSPHATE ISOMERASE"/>
    <property type="match status" value="1"/>
</dbReference>
<comment type="similarity">
    <text evidence="3 8 9">Belongs to the triosephosphate isomerase family.</text>
</comment>
<comment type="catalytic activity">
    <reaction evidence="8 9">
        <text>D-glyceraldehyde 3-phosphate = dihydroxyacetone phosphate</text>
        <dbReference type="Rhea" id="RHEA:18585"/>
        <dbReference type="ChEBI" id="CHEBI:57642"/>
        <dbReference type="ChEBI" id="CHEBI:59776"/>
        <dbReference type="EC" id="5.3.1.1"/>
    </reaction>
</comment>
<feature type="binding site" evidence="8">
    <location>
        <position position="151"/>
    </location>
    <ligand>
        <name>substrate</name>
    </ligand>
</feature>
<dbReference type="PROSITE" id="PS00171">
    <property type="entry name" value="TIM_1"/>
    <property type="match status" value="1"/>
</dbReference>
<dbReference type="GO" id="GO:0046166">
    <property type="term" value="P:glyceraldehyde-3-phosphate biosynthetic process"/>
    <property type="evidence" value="ECO:0007669"/>
    <property type="project" value="TreeGrafter"/>
</dbReference>
<dbReference type="NCBIfam" id="TIGR00419">
    <property type="entry name" value="tim"/>
    <property type="match status" value="1"/>
</dbReference>
<dbReference type="Proteomes" id="UP000286976">
    <property type="component" value="Unassembled WGS sequence"/>
</dbReference>
<keyword evidence="6 8" id="KW-0324">Glycolysis</keyword>
<gene>
    <name evidence="8" type="primary">tpiA</name>
    <name evidence="10" type="ORF">CWE15_01325</name>
</gene>
<evidence type="ECO:0000256" key="5">
    <source>
        <dbReference type="ARBA" id="ARBA00022490"/>
    </source>
</evidence>
<dbReference type="Gene3D" id="3.20.20.70">
    <property type="entry name" value="Aldolase class I"/>
    <property type="match status" value="1"/>
</dbReference>
<dbReference type="UniPathway" id="UPA00109">
    <property type="reaction ID" value="UER00189"/>
</dbReference>